<keyword evidence="1" id="KW-0547">Nucleotide-binding</keyword>
<dbReference type="InterPro" id="IPR050445">
    <property type="entry name" value="Bact_polysacc_biosynth/exp"/>
</dbReference>
<evidence type="ECO:0000256" key="3">
    <source>
        <dbReference type="SAM" id="MobiDB-lite"/>
    </source>
</evidence>
<proteinExistence type="predicted"/>
<dbReference type="GO" id="GO:0005886">
    <property type="term" value="C:plasma membrane"/>
    <property type="evidence" value="ECO:0007669"/>
    <property type="project" value="TreeGrafter"/>
</dbReference>
<dbReference type="InterPro" id="IPR037257">
    <property type="entry name" value="T2SS_E_N_sf"/>
</dbReference>
<dbReference type="PANTHER" id="PTHR32309">
    <property type="entry name" value="TYROSINE-PROTEIN KINASE"/>
    <property type="match status" value="1"/>
</dbReference>
<keyword evidence="6" id="KW-1185">Reference proteome</keyword>
<dbReference type="GO" id="GO:0005524">
    <property type="term" value="F:ATP binding"/>
    <property type="evidence" value="ECO:0007669"/>
    <property type="project" value="UniProtKB-KW"/>
</dbReference>
<dbReference type="OrthoDB" id="9808257at2"/>
<dbReference type="CDD" id="cd05387">
    <property type="entry name" value="BY-kinase"/>
    <property type="match status" value="1"/>
</dbReference>
<evidence type="ECO:0000256" key="2">
    <source>
        <dbReference type="ARBA" id="ARBA00022840"/>
    </source>
</evidence>
<keyword evidence="5" id="KW-0808">Transferase</keyword>
<evidence type="ECO:0000313" key="6">
    <source>
        <dbReference type="Proteomes" id="UP000288178"/>
    </source>
</evidence>
<reference evidence="5 6" key="1">
    <citation type="submission" date="2019-01" db="EMBL/GenBank/DDBJ databases">
        <authorList>
            <person name="Chen W.-M."/>
        </authorList>
    </citation>
    <scope>NUCLEOTIDE SEQUENCE [LARGE SCALE GENOMIC DNA]</scope>
    <source>
        <strain evidence="5 6">ICH-3</strain>
    </source>
</reference>
<sequence>MAKFKDSSPAVDVLGPDSMMPPAAGSVDADADLRDRSIGDILAELRNLSAEQVEKVLQHQRSKGVRFGEAAVALGLASRDDVLYALAQQFHYPYAPDEQKKVSPELVMLREPFGPRAEAFRALRSQVMMRVWAGPVGIGERAALAVISPDSGDGKSYTAANLAVALAQLGGGRTLLVDANMRNPRQHEIFALKAANGLSSVLSGRSDSQVIQQIADVPSLFVMPVGTTPPNPLELVERPAFNLLMRELTSKFDHVVVDTPAATHGSDAGVIAARCGAAVIVAHRHASRVAGLQELLGSMAGSALRVAGVVLNER</sequence>
<keyword evidence="2" id="KW-0067">ATP-binding</keyword>
<gene>
    <name evidence="5" type="ORF">ENE75_01860</name>
</gene>
<keyword evidence="5" id="KW-0418">Kinase</keyword>
<feature type="region of interest" description="Disordered" evidence="3">
    <location>
        <begin position="1"/>
        <end position="27"/>
    </location>
</feature>
<name>A0A437K044_9BURK</name>
<dbReference type="Gene3D" id="3.40.50.300">
    <property type="entry name" value="P-loop containing nucleotide triphosphate hydrolases"/>
    <property type="match status" value="1"/>
</dbReference>
<dbReference type="PANTHER" id="PTHR32309:SF13">
    <property type="entry name" value="FERRIC ENTEROBACTIN TRANSPORT PROTEIN FEPE"/>
    <property type="match status" value="1"/>
</dbReference>
<evidence type="ECO:0000256" key="1">
    <source>
        <dbReference type="ARBA" id="ARBA00022741"/>
    </source>
</evidence>
<dbReference type="NCBIfam" id="TIGR01007">
    <property type="entry name" value="eps_fam"/>
    <property type="match status" value="1"/>
</dbReference>
<comment type="caution">
    <text evidence="5">The sequence shown here is derived from an EMBL/GenBank/DDBJ whole genome shotgun (WGS) entry which is preliminary data.</text>
</comment>
<evidence type="ECO:0000259" key="4">
    <source>
        <dbReference type="Pfam" id="PF01656"/>
    </source>
</evidence>
<accession>A0A437K044</accession>
<dbReference type="SUPFAM" id="SSF160246">
    <property type="entry name" value="EspE N-terminal domain-like"/>
    <property type="match status" value="1"/>
</dbReference>
<dbReference type="EMBL" id="SACT01000001">
    <property type="protein sequence ID" value="RVT53664.1"/>
    <property type="molecule type" value="Genomic_DNA"/>
</dbReference>
<dbReference type="EC" id="2.7.10.2" evidence="5"/>
<protein>
    <submittedName>
        <fullName evidence="5">Polysaccharide biosynthesis tyrosine autokinase</fullName>
        <ecNumber evidence="5">2.7.10.2</ecNumber>
    </submittedName>
</protein>
<dbReference type="Proteomes" id="UP000288178">
    <property type="component" value="Unassembled WGS sequence"/>
</dbReference>
<dbReference type="Pfam" id="PF01656">
    <property type="entry name" value="CbiA"/>
    <property type="match status" value="1"/>
</dbReference>
<dbReference type="RefSeq" id="WP_128195046.1">
    <property type="nucleotide sequence ID" value="NZ_SACT01000001.1"/>
</dbReference>
<dbReference type="GO" id="GO:0004715">
    <property type="term" value="F:non-membrane spanning protein tyrosine kinase activity"/>
    <property type="evidence" value="ECO:0007669"/>
    <property type="project" value="UniProtKB-EC"/>
</dbReference>
<dbReference type="InterPro" id="IPR027417">
    <property type="entry name" value="P-loop_NTPase"/>
</dbReference>
<evidence type="ECO:0000313" key="5">
    <source>
        <dbReference type="EMBL" id="RVT53664.1"/>
    </source>
</evidence>
<dbReference type="SUPFAM" id="SSF52540">
    <property type="entry name" value="P-loop containing nucleoside triphosphate hydrolases"/>
    <property type="match status" value="1"/>
</dbReference>
<dbReference type="AlphaFoldDB" id="A0A437K044"/>
<organism evidence="5 6">
    <name type="scientific">Rubrivivax albus</name>
    <dbReference type="NCBI Taxonomy" id="2499835"/>
    <lineage>
        <taxon>Bacteria</taxon>
        <taxon>Pseudomonadati</taxon>
        <taxon>Pseudomonadota</taxon>
        <taxon>Betaproteobacteria</taxon>
        <taxon>Burkholderiales</taxon>
        <taxon>Sphaerotilaceae</taxon>
        <taxon>Rubrivivax</taxon>
    </lineage>
</organism>
<dbReference type="InterPro" id="IPR002586">
    <property type="entry name" value="CobQ/CobB/MinD/ParA_Nub-bd_dom"/>
</dbReference>
<dbReference type="InterPro" id="IPR005702">
    <property type="entry name" value="Wzc-like_C"/>
</dbReference>
<feature type="domain" description="CobQ/CobB/MinD/ParA nucleotide binding" evidence="4">
    <location>
        <begin position="144"/>
        <end position="312"/>
    </location>
</feature>